<name>A0A543HT74_9MICO</name>
<gene>
    <name evidence="1" type="ORF">FB466_2501</name>
</gene>
<reference evidence="1 2" key="1">
    <citation type="submission" date="2019-06" db="EMBL/GenBank/DDBJ databases">
        <title>Sequencing the genomes of 1000 actinobacteria strains.</title>
        <authorList>
            <person name="Klenk H.-P."/>
        </authorList>
    </citation>
    <scope>NUCLEOTIDE SEQUENCE [LARGE SCALE GENOMIC DNA]</scope>
    <source>
        <strain evidence="1 2">DSM 18031</strain>
    </source>
</reference>
<keyword evidence="2" id="KW-1185">Reference proteome</keyword>
<proteinExistence type="predicted"/>
<evidence type="ECO:0000313" key="2">
    <source>
        <dbReference type="Proteomes" id="UP000318331"/>
    </source>
</evidence>
<sequence length="379" mass="40603">MPTADELLGAEVVDALAEVLQRACSSVSFDRVRESAGQLDGLALRERSDLVTAALLLDLPGGIEPLGATIHAALSDDNFTGWMVWPVTEAVASAAITEGSEGAIDVALALLGELTGRLTSEFALRPLLNAYLERTLSAAHEWAWHPSEHVRRLASEGTRPYLPWGTRVHALLQRPEATLPILDALYRDPSESVRRSVANHLNDLSRLHGDLVVQVATRWLAEPTEHTAPLVRRALRTLVKRGHPGALALLGFAPAPRVAVTGPILDVPCVEIGGKLGFEVALRNEGAESSRLAIDYIVHHRKANGSLTPKVFKFTTTTLAPGEATRLTKQHSFAPISTRAYHLGEHAIEVQVNGVVHGRAAFTLADSAEGPSAIVAGDT</sequence>
<dbReference type="EMBL" id="VFPN01000003">
    <property type="protein sequence ID" value="TQM61545.1"/>
    <property type="molecule type" value="Genomic_DNA"/>
</dbReference>
<dbReference type="SUPFAM" id="SSF48371">
    <property type="entry name" value="ARM repeat"/>
    <property type="match status" value="1"/>
</dbReference>
<evidence type="ECO:0000313" key="1">
    <source>
        <dbReference type="EMBL" id="TQM61545.1"/>
    </source>
</evidence>
<comment type="caution">
    <text evidence="1">The sequence shown here is derived from an EMBL/GenBank/DDBJ whole genome shotgun (WGS) entry which is preliminary data.</text>
</comment>
<dbReference type="InterPro" id="IPR016024">
    <property type="entry name" value="ARM-type_fold"/>
</dbReference>
<dbReference type="RefSeq" id="WP_141918646.1">
    <property type="nucleotide sequence ID" value="NZ_BAAAYS010000006.1"/>
</dbReference>
<organism evidence="1 2">
    <name type="scientific">Klugiella xanthotipulae</name>
    <dbReference type="NCBI Taxonomy" id="244735"/>
    <lineage>
        <taxon>Bacteria</taxon>
        <taxon>Bacillati</taxon>
        <taxon>Actinomycetota</taxon>
        <taxon>Actinomycetes</taxon>
        <taxon>Micrococcales</taxon>
        <taxon>Microbacteriaceae</taxon>
        <taxon>Klugiella</taxon>
    </lineage>
</organism>
<dbReference type="PROSITE" id="PS50077">
    <property type="entry name" value="HEAT_REPEAT"/>
    <property type="match status" value="1"/>
</dbReference>
<dbReference type="Proteomes" id="UP000318331">
    <property type="component" value="Unassembled WGS sequence"/>
</dbReference>
<accession>A0A543HT74</accession>
<protein>
    <submittedName>
        <fullName evidence="1">3-methyladenine DNA glycosylase AlkC</fullName>
    </submittedName>
</protein>
<dbReference type="AlphaFoldDB" id="A0A543HT74"/>
<dbReference type="Gene3D" id="1.25.40.290">
    <property type="entry name" value="ARM repeat domains"/>
    <property type="match status" value="1"/>
</dbReference>
<dbReference type="OrthoDB" id="9797162at2"/>
<dbReference type="InterPro" id="IPR021133">
    <property type="entry name" value="HEAT_type_2"/>
</dbReference>